<reference evidence="1" key="1">
    <citation type="submission" date="2009-10" db="EMBL/GenBank/DDBJ databases">
        <title>Diversity of trophic interactions inside an arsenic-rich microbial ecosystem.</title>
        <authorList>
            <person name="Bertin P.N."/>
            <person name="Heinrich-Salmeron A."/>
            <person name="Pelletier E."/>
            <person name="Goulhen-Chollet F."/>
            <person name="Arsene-Ploetze F."/>
            <person name="Gallien S."/>
            <person name="Calteau A."/>
            <person name="Vallenet D."/>
            <person name="Casiot C."/>
            <person name="Chane-Woon-Ming B."/>
            <person name="Giloteaux L."/>
            <person name="Barakat M."/>
            <person name="Bonnefoy V."/>
            <person name="Bruneel O."/>
            <person name="Chandler M."/>
            <person name="Cleiss J."/>
            <person name="Duran R."/>
            <person name="Elbaz-Poulichet F."/>
            <person name="Fonknechten N."/>
            <person name="Lauga B."/>
            <person name="Mornico D."/>
            <person name="Ortet P."/>
            <person name="Schaeffer C."/>
            <person name="Siguier P."/>
            <person name="Alexander Thil Smith A."/>
            <person name="Van Dorsselaer A."/>
            <person name="Weissenbach J."/>
            <person name="Medigue C."/>
            <person name="Le Paslier D."/>
        </authorList>
    </citation>
    <scope>NUCLEOTIDE SEQUENCE</scope>
</reference>
<sequence>MPALCRTFYNFSLRDELCIHRTLCRSSPATACLKVLSLLLPRGPSTSEQQSGRTS</sequence>
<gene>
    <name evidence="1" type="ORF">CARN6_2781</name>
</gene>
<name>E6QHF7_9ZZZZ</name>
<dbReference type="EMBL" id="CABQ01000006">
    <property type="protein sequence ID" value="CBI06671.1"/>
    <property type="molecule type" value="Genomic_DNA"/>
</dbReference>
<comment type="caution">
    <text evidence="1">The sequence shown here is derived from an EMBL/GenBank/DDBJ whole genome shotgun (WGS) entry which is preliminary data.</text>
</comment>
<dbReference type="AlphaFoldDB" id="E6QHF7"/>
<accession>E6QHF7</accession>
<protein>
    <submittedName>
        <fullName evidence="1">Uncharacterized protein</fullName>
    </submittedName>
</protein>
<proteinExistence type="predicted"/>
<organism evidence="1">
    <name type="scientific">mine drainage metagenome</name>
    <dbReference type="NCBI Taxonomy" id="410659"/>
    <lineage>
        <taxon>unclassified sequences</taxon>
        <taxon>metagenomes</taxon>
        <taxon>ecological metagenomes</taxon>
    </lineage>
</organism>
<evidence type="ECO:0000313" key="1">
    <source>
        <dbReference type="EMBL" id="CBI06671.1"/>
    </source>
</evidence>